<dbReference type="AlphaFoldDB" id="A0AAD7CIN3"/>
<feature type="non-terminal residue" evidence="1">
    <location>
        <position position="1"/>
    </location>
</feature>
<name>A0AAD7CIN3_9AGAR</name>
<gene>
    <name evidence="1" type="ORF">FB45DRAFT_705686</name>
</gene>
<evidence type="ECO:0000313" key="1">
    <source>
        <dbReference type="EMBL" id="KAJ7648028.1"/>
    </source>
</evidence>
<dbReference type="Proteomes" id="UP001221142">
    <property type="component" value="Unassembled WGS sequence"/>
</dbReference>
<evidence type="ECO:0000313" key="2">
    <source>
        <dbReference type="Proteomes" id="UP001221142"/>
    </source>
</evidence>
<protein>
    <submittedName>
        <fullName evidence="1">Uncharacterized protein</fullName>
    </submittedName>
</protein>
<dbReference type="EMBL" id="JARKIF010000002">
    <property type="protein sequence ID" value="KAJ7648028.1"/>
    <property type="molecule type" value="Genomic_DNA"/>
</dbReference>
<keyword evidence="2" id="KW-1185">Reference proteome</keyword>
<organism evidence="1 2">
    <name type="scientific">Roridomyces roridus</name>
    <dbReference type="NCBI Taxonomy" id="1738132"/>
    <lineage>
        <taxon>Eukaryota</taxon>
        <taxon>Fungi</taxon>
        <taxon>Dikarya</taxon>
        <taxon>Basidiomycota</taxon>
        <taxon>Agaricomycotina</taxon>
        <taxon>Agaricomycetes</taxon>
        <taxon>Agaricomycetidae</taxon>
        <taxon>Agaricales</taxon>
        <taxon>Marasmiineae</taxon>
        <taxon>Mycenaceae</taxon>
        <taxon>Roridomyces</taxon>
    </lineage>
</organism>
<proteinExistence type="predicted"/>
<accession>A0AAD7CIN3</accession>
<comment type="caution">
    <text evidence="1">The sequence shown here is derived from an EMBL/GenBank/DDBJ whole genome shotgun (WGS) entry which is preliminary data.</text>
</comment>
<sequence>VDDRDLRIQYSPTTGWKQGGVFDEYSGTTMTASGINQTATLSFQEGTSIAVYGTADPGEPTMSFVLDHGVPFVFNATSLSSRNTHHQLLFASDTLTDGQHTLVLTQTSAQINL</sequence>
<feature type="non-terminal residue" evidence="1">
    <location>
        <position position="113"/>
    </location>
</feature>
<dbReference type="Gene3D" id="2.60.120.260">
    <property type="entry name" value="Galactose-binding domain-like"/>
    <property type="match status" value="1"/>
</dbReference>
<reference evidence="1" key="1">
    <citation type="submission" date="2023-03" db="EMBL/GenBank/DDBJ databases">
        <title>Massive genome expansion in bonnet fungi (Mycena s.s.) driven by repeated elements and novel gene families across ecological guilds.</title>
        <authorList>
            <consortium name="Lawrence Berkeley National Laboratory"/>
            <person name="Harder C.B."/>
            <person name="Miyauchi S."/>
            <person name="Viragh M."/>
            <person name="Kuo A."/>
            <person name="Thoen E."/>
            <person name="Andreopoulos B."/>
            <person name="Lu D."/>
            <person name="Skrede I."/>
            <person name="Drula E."/>
            <person name="Henrissat B."/>
            <person name="Morin E."/>
            <person name="Kohler A."/>
            <person name="Barry K."/>
            <person name="LaButti K."/>
            <person name="Morin E."/>
            <person name="Salamov A."/>
            <person name="Lipzen A."/>
            <person name="Mereny Z."/>
            <person name="Hegedus B."/>
            <person name="Baldrian P."/>
            <person name="Stursova M."/>
            <person name="Weitz H."/>
            <person name="Taylor A."/>
            <person name="Grigoriev I.V."/>
            <person name="Nagy L.G."/>
            <person name="Martin F."/>
            <person name="Kauserud H."/>
        </authorList>
    </citation>
    <scope>NUCLEOTIDE SEQUENCE</scope>
    <source>
        <strain evidence="1">9284</strain>
    </source>
</reference>